<proteinExistence type="predicted"/>
<name>A0A1R3H3V9_9ROSI</name>
<keyword evidence="1" id="KW-0808">Transferase</keyword>
<reference evidence="2" key="1">
    <citation type="submission" date="2013-09" db="EMBL/GenBank/DDBJ databases">
        <title>Corchorus olitorius genome sequencing.</title>
        <authorList>
            <person name="Alam M."/>
            <person name="Haque M.S."/>
            <person name="Islam M.S."/>
            <person name="Emdad E.M."/>
            <person name="Islam M.M."/>
            <person name="Ahmed B."/>
            <person name="Halim A."/>
            <person name="Hossen Q.M.M."/>
            <person name="Hossain M.Z."/>
            <person name="Ahmed R."/>
            <person name="Khan M.M."/>
            <person name="Islam R."/>
            <person name="Rashid M.M."/>
            <person name="Khan S.A."/>
            <person name="Rahman M.S."/>
            <person name="Alam M."/>
            <person name="Yahiya A.S."/>
            <person name="Khan M.S."/>
            <person name="Azam M.S."/>
            <person name="Haque T."/>
            <person name="Lashkar M.Z.H."/>
            <person name="Akhand A.I."/>
            <person name="Morshed G."/>
            <person name="Roy S."/>
            <person name="Uddin K.S."/>
            <person name="Rabeya T."/>
            <person name="Hossain A.S."/>
            <person name="Chowdhury A."/>
            <person name="Snigdha A.R."/>
            <person name="Mortoza M.S."/>
            <person name="Matin S.A."/>
            <person name="Hoque S.M.E."/>
            <person name="Islam M.K."/>
            <person name="Roy D.K."/>
            <person name="Haider R."/>
            <person name="Moosa M.M."/>
            <person name="Elias S.M."/>
            <person name="Hasan A.M."/>
            <person name="Jahan S."/>
            <person name="Shafiuddin M."/>
            <person name="Mahmood N."/>
            <person name="Shommy N.S."/>
        </authorList>
    </citation>
    <scope>NUCLEOTIDE SEQUENCE [LARGE SCALE GENOMIC DNA]</scope>
    <source>
        <strain evidence="2">cv. O-4</strain>
    </source>
</reference>
<dbReference type="OrthoDB" id="10504527at2759"/>
<comment type="caution">
    <text evidence="1">The sequence shown here is derived from an EMBL/GenBank/DDBJ whole genome shotgun (WGS) entry which is preliminary data.</text>
</comment>
<sequence>MDRLALGKYFEQTSSLLSVWRYTDDGLRCIGLTEDFKKIFRLLAKEINARHRNYFFHHGDRALSEETIEFDPMSESIFLPQHMSADNSMIAMAVQGIRNDLTAFIRIFKNFVRQYGPRVPNGGRGLKLPPEVRYFLKIWDNKAKEVTDEEGTDEHSLQKLR</sequence>
<protein>
    <submittedName>
        <fullName evidence="1">Aspartate aminotransferase</fullName>
    </submittedName>
</protein>
<keyword evidence="2" id="KW-1185">Reference proteome</keyword>
<organism evidence="1 2">
    <name type="scientific">Corchorus olitorius</name>
    <dbReference type="NCBI Taxonomy" id="93759"/>
    <lineage>
        <taxon>Eukaryota</taxon>
        <taxon>Viridiplantae</taxon>
        <taxon>Streptophyta</taxon>
        <taxon>Embryophyta</taxon>
        <taxon>Tracheophyta</taxon>
        <taxon>Spermatophyta</taxon>
        <taxon>Magnoliopsida</taxon>
        <taxon>eudicotyledons</taxon>
        <taxon>Gunneridae</taxon>
        <taxon>Pentapetalae</taxon>
        <taxon>rosids</taxon>
        <taxon>malvids</taxon>
        <taxon>Malvales</taxon>
        <taxon>Malvaceae</taxon>
        <taxon>Grewioideae</taxon>
        <taxon>Apeibeae</taxon>
        <taxon>Corchorus</taxon>
    </lineage>
</organism>
<evidence type="ECO:0000313" key="2">
    <source>
        <dbReference type="Proteomes" id="UP000187203"/>
    </source>
</evidence>
<dbReference type="EMBL" id="AWUE01020863">
    <property type="protein sequence ID" value="OMO65009.1"/>
    <property type="molecule type" value="Genomic_DNA"/>
</dbReference>
<gene>
    <name evidence="1" type="ORF">COLO4_31613</name>
</gene>
<dbReference type="AlphaFoldDB" id="A0A1R3H3V9"/>
<dbReference type="GO" id="GO:0008483">
    <property type="term" value="F:transaminase activity"/>
    <property type="evidence" value="ECO:0007669"/>
    <property type="project" value="UniProtKB-KW"/>
</dbReference>
<keyword evidence="1" id="KW-0032">Aminotransferase</keyword>
<evidence type="ECO:0000313" key="1">
    <source>
        <dbReference type="EMBL" id="OMO65009.1"/>
    </source>
</evidence>
<dbReference type="Proteomes" id="UP000187203">
    <property type="component" value="Unassembled WGS sequence"/>
</dbReference>
<accession>A0A1R3H3V9</accession>